<protein>
    <submittedName>
        <fullName evidence="2">Uncharacterized protein</fullName>
    </submittedName>
</protein>
<dbReference type="Proteomes" id="UP001501337">
    <property type="component" value="Unassembled WGS sequence"/>
</dbReference>
<keyword evidence="3" id="KW-1185">Reference proteome</keyword>
<name>A0ABP7Q6K9_9GAMM</name>
<evidence type="ECO:0000313" key="3">
    <source>
        <dbReference type="Proteomes" id="UP001501337"/>
    </source>
</evidence>
<reference evidence="3" key="1">
    <citation type="journal article" date="2019" name="Int. J. Syst. Evol. Microbiol.">
        <title>The Global Catalogue of Microorganisms (GCM) 10K type strain sequencing project: providing services to taxonomists for standard genome sequencing and annotation.</title>
        <authorList>
            <consortium name="The Broad Institute Genomics Platform"/>
            <consortium name="The Broad Institute Genome Sequencing Center for Infectious Disease"/>
            <person name="Wu L."/>
            <person name="Ma J."/>
        </authorList>
    </citation>
    <scope>NUCLEOTIDE SEQUENCE [LARGE SCALE GENOMIC DNA]</scope>
    <source>
        <strain evidence="3">JCM 17555</strain>
    </source>
</reference>
<comment type="caution">
    <text evidence="2">The sequence shown here is derived from an EMBL/GenBank/DDBJ whole genome shotgun (WGS) entry which is preliminary data.</text>
</comment>
<proteinExistence type="predicted"/>
<organism evidence="2 3">
    <name type="scientific">Allohahella marinimesophila</name>
    <dbReference type="NCBI Taxonomy" id="1054972"/>
    <lineage>
        <taxon>Bacteria</taxon>
        <taxon>Pseudomonadati</taxon>
        <taxon>Pseudomonadota</taxon>
        <taxon>Gammaproteobacteria</taxon>
        <taxon>Oceanospirillales</taxon>
        <taxon>Hahellaceae</taxon>
        <taxon>Allohahella</taxon>
    </lineage>
</organism>
<evidence type="ECO:0000256" key="1">
    <source>
        <dbReference type="SAM" id="MobiDB-lite"/>
    </source>
</evidence>
<sequence length="91" mass="10453">MYNAVAQTLEGHNHMRFTDAKSDTLNLRILPTFKKVLKEVEDHDQRNTVKMLEVLLCECYERNGIAPEGQKNNSPPFKRARSNRKMHVGAA</sequence>
<gene>
    <name evidence="2" type="ORF">GCM10022278_37700</name>
</gene>
<evidence type="ECO:0000313" key="2">
    <source>
        <dbReference type="EMBL" id="GAA3977389.1"/>
    </source>
</evidence>
<dbReference type="EMBL" id="BAABBO010000021">
    <property type="protein sequence ID" value="GAA3977389.1"/>
    <property type="molecule type" value="Genomic_DNA"/>
</dbReference>
<feature type="region of interest" description="Disordered" evidence="1">
    <location>
        <begin position="65"/>
        <end position="91"/>
    </location>
</feature>
<accession>A0ABP7Q6K9</accession>
<feature type="compositionally biased region" description="Basic residues" evidence="1">
    <location>
        <begin position="78"/>
        <end position="91"/>
    </location>
</feature>